<evidence type="ECO:0000256" key="3">
    <source>
        <dbReference type="ARBA" id="ARBA00012261"/>
    </source>
</evidence>
<proteinExistence type="inferred from homology"/>
<evidence type="ECO:0000256" key="5">
    <source>
        <dbReference type="ARBA" id="ARBA00022679"/>
    </source>
</evidence>
<dbReference type="InterPro" id="IPR005794">
    <property type="entry name" value="Fmt"/>
</dbReference>
<comment type="similarity">
    <text evidence="2 8">Belongs to the Fmt family.</text>
</comment>
<dbReference type="InterPro" id="IPR001555">
    <property type="entry name" value="GART_AS"/>
</dbReference>
<dbReference type="CDD" id="cd08646">
    <property type="entry name" value="FMT_core_Met-tRNA-FMT_N"/>
    <property type="match status" value="1"/>
</dbReference>
<feature type="domain" description="Formyl transferase C-terminal" evidence="10">
    <location>
        <begin position="212"/>
        <end position="314"/>
    </location>
</feature>
<dbReference type="CDD" id="cd08704">
    <property type="entry name" value="Met_tRNA_FMT_C"/>
    <property type="match status" value="1"/>
</dbReference>
<dbReference type="InterPro" id="IPR036477">
    <property type="entry name" value="Formyl_transf_N_sf"/>
</dbReference>
<gene>
    <name evidence="8" type="primary">fmt</name>
    <name evidence="11" type="ORF">GRB96_00280</name>
</gene>
<dbReference type="InterPro" id="IPR041711">
    <property type="entry name" value="Met-tRNA-FMT_N"/>
</dbReference>
<dbReference type="PANTHER" id="PTHR11138">
    <property type="entry name" value="METHIONYL-TRNA FORMYLTRANSFERASE"/>
    <property type="match status" value="1"/>
</dbReference>
<dbReference type="InterPro" id="IPR002376">
    <property type="entry name" value="Formyl_transf_N"/>
</dbReference>
<evidence type="ECO:0000313" key="12">
    <source>
        <dbReference type="Proteomes" id="UP000487929"/>
    </source>
</evidence>
<evidence type="ECO:0000256" key="2">
    <source>
        <dbReference type="ARBA" id="ARBA00010699"/>
    </source>
</evidence>
<dbReference type="OrthoDB" id="9802815at2"/>
<evidence type="ECO:0000256" key="8">
    <source>
        <dbReference type="HAMAP-Rule" id="MF_00182"/>
    </source>
</evidence>
<comment type="function">
    <text evidence="1 8">Attaches a formyl group to the free amino group of methionyl-tRNA(fMet). The formyl group appears to play a dual role in the initiator identity of N-formylmethionyl-tRNA by promoting its recognition by IF2 and preventing the misappropriation of this tRNA by the elongation apparatus.</text>
</comment>
<keyword evidence="12" id="KW-1185">Reference proteome</keyword>
<comment type="catalytic activity">
    <reaction evidence="7 8">
        <text>L-methionyl-tRNA(fMet) + (6R)-10-formyltetrahydrofolate = N-formyl-L-methionyl-tRNA(fMet) + (6S)-5,6,7,8-tetrahydrofolate + H(+)</text>
        <dbReference type="Rhea" id="RHEA:24380"/>
        <dbReference type="Rhea" id="RHEA-COMP:9952"/>
        <dbReference type="Rhea" id="RHEA-COMP:9953"/>
        <dbReference type="ChEBI" id="CHEBI:15378"/>
        <dbReference type="ChEBI" id="CHEBI:57453"/>
        <dbReference type="ChEBI" id="CHEBI:78530"/>
        <dbReference type="ChEBI" id="CHEBI:78844"/>
        <dbReference type="ChEBI" id="CHEBI:195366"/>
        <dbReference type="EC" id="2.1.2.9"/>
    </reaction>
</comment>
<dbReference type="InterPro" id="IPR011034">
    <property type="entry name" value="Formyl_transferase-like_C_sf"/>
</dbReference>
<dbReference type="SUPFAM" id="SSF50486">
    <property type="entry name" value="FMT C-terminal domain-like"/>
    <property type="match status" value="1"/>
</dbReference>
<dbReference type="PROSITE" id="PS00373">
    <property type="entry name" value="GART"/>
    <property type="match status" value="1"/>
</dbReference>
<dbReference type="GO" id="GO:0005829">
    <property type="term" value="C:cytosol"/>
    <property type="evidence" value="ECO:0007669"/>
    <property type="project" value="TreeGrafter"/>
</dbReference>
<feature type="domain" description="Formyl transferase N-terminal" evidence="9">
    <location>
        <begin position="12"/>
        <end position="189"/>
    </location>
</feature>
<comment type="caution">
    <text evidence="11">The sequence shown here is derived from an EMBL/GenBank/DDBJ whole genome shotgun (WGS) entry which is preliminary data.</text>
</comment>
<dbReference type="InterPro" id="IPR037022">
    <property type="entry name" value="Formyl_trans_C_sf"/>
</dbReference>
<dbReference type="PANTHER" id="PTHR11138:SF5">
    <property type="entry name" value="METHIONYL-TRNA FORMYLTRANSFERASE, MITOCHONDRIAL"/>
    <property type="match status" value="1"/>
</dbReference>
<keyword evidence="6 8" id="KW-0648">Protein biosynthesis</keyword>
<evidence type="ECO:0000259" key="9">
    <source>
        <dbReference type="Pfam" id="PF00551"/>
    </source>
</evidence>
<name>A0A7X4W3M9_9GAMM</name>
<dbReference type="InterPro" id="IPR005793">
    <property type="entry name" value="Formyl_trans_C"/>
</dbReference>
<sequence>MSRPHDSRSLSVIFAGTPDFAAESLAALLASRHRVIAVYTQPDRPSGRGRKLTPSPVKALALEHDLPVYQPESLKDPETQAELAALDADIMVVVAYGLILPGAVLEAPRLGCLNVHASLLPRWRGAAPIQRAIEAGDAESGVTIMQMDEGLDTGDMLLVRPTPITASTTGGELHDTLATLGGEAIVEALDALAEAGLSATPQPEEGVTYAAKLSKAEAELDFRCPAAELAARVRAFNPWPVAWCAFDGDRLRLLLAETHDLGEGEAPTAPGTLLAHDDDALRIACGPEGREVLRVTRAQLPGGKALPVAELLRARADRFPAGLQLGRHDEETPA</sequence>
<dbReference type="NCBIfam" id="TIGR00460">
    <property type="entry name" value="fmt"/>
    <property type="match status" value="1"/>
</dbReference>
<dbReference type="Pfam" id="PF00551">
    <property type="entry name" value="Formyl_trans_N"/>
    <property type="match status" value="1"/>
</dbReference>
<dbReference type="Pfam" id="PF02911">
    <property type="entry name" value="Formyl_trans_C"/>
    <property type="match status" value="1"/>
</dbReference>
<dbReference type="EC" id="2.1.2.9" evidence="3 8"/>
<evidence type="ECO:0000313" key="11">
    <source>
        <dbReference type="EMBL" id="NAW32866.1"/>
    </source>
</evidence>
<dbReference type="HAMAP" id="MF_00182">
    <property type="entry name" value="Formyl_trans"/>
    <property type="match status" value="1"/>
</dbReference>
<organism evidence="11 12">
    <name type="scientific">Halomonas alimentaria</name>
    <dbReference type="NCBI Taxonomy" id="147248"/>
    <lineage>
        <taxon>Bacteria</taxon>
        <taxon>Pseudomonadati</taxon>
        <taxon>Pseudomonadota</taxon>
        <taxon>Gammaproteobacteria</taxon>
        <taxon>Oceanospirillales</taxon>
        <taxon>Halomonadaceae</taxon>
        <taxon>Halomonas</taxon>
    </lineage>
</organism>
<dbReference type="SUPFAM" id="SSF53328">
    <property type="entry name" value="Formyltransferase"/>
    <property type="match status" value="1"/>
</dbReference>
<dbReference type="EMBL" id="WUTT01000001">
    <property type="protein sequence ID" value="NAW32866.1"/>
    <property type="molecule type" value="Genomic_DNA"/>
</dbReference>
<dbReference type="Gene3D" id="3.10.25.10">
    <property type="entry name" value="Formyl transferase, C-terminal domain"/>
    <property type="match status" value="1"/>
</dbReference>
<dbReference type="Gene3D" id="3.40.50.170">
    <property type="entry name" value="Formyl transferase, N-terminal domain"/>
    <property type="match status" value="1"/>
</dbReference>
<dbReference type="AlphaFoldDB" id="A0A7X4W3M9"/>
<evidence type="ECO:0000259" key="10">
    <source>
        <dbReference type="Pfam" id="PF02911"/>
    </source>
</evidence>
<dbReference type="GO" id="GO:0004479">
    <property type="term" value="F:methionyl-tRNA formyltransferase activity"/>
    <property type="evidence" value="ECO:0007669"/>
    <property type="project" value="UniProtKB-UniRule"/>
</dbReference>
<dbReference type="Proteomes" id="UP000487929">
    <property type="component" value="Unassembled WGS sequence"/>
</dbReference>
<reference evidence="11 12" key="1">
    <citation type="submission" date="2019-12" db="EMBL/GenBank/DDBJ databases">
        <title>Draft genome sequencing of Halomonas alimentaria DSM 15356.</title>
        <authorList>
            <person name="Pandiyan K."/>
            <person name="Kushwaha P."/>
            <person name="Gowdham M."/>
            <person name="Chakdar H."/>
            <person name="Singh A."/>
            <person name="Kumar M."/>
            <person name="Saxena A.K."/>
        </authorList>
    </citation>
    <scope>NUCLEOTIDE SEQUENCE [LARGE SCALE GENOMIC DNA]</scope>
    <source>
        <strain evidence="11 12">DSM 15356</strain>
    </source>
</reference>
<accession>A0A7X4W3M9</accession>
<keyword evidence="5 8" id="KW-0808">Transferase</keyword>
<feature type="binding site" evidence="8">
    <location>
        <begin position="118"/>
        <end position="121"/>
    </location>
    <ligand>
        <name>(6S)-5,6,7,8-tetrahydrofolate</name>
        <dbReference type="ChEBI" id="CHEBI:57453"/>
    </ligand>
</feature>
<evidence type="ECO:0000256" key="4">
    <source>
        <dbReference type="ARBA" id="ARBA00016014"/>
    </source>
</evidence>
<evidence type="ECO:0000256" key="7">
    <source>
        <dbReference type="ARBA" id="ARBA00048558"/>
    </source>
</evidence>
<evidence type="ECO:0000256" key="6">
    <source>
        <dbReference type="ARBA" id="ARBA00022917"/>
    </source>
</evidence>
<dbReference type="FunFam" id="3.40.50.170:FF:000003">
    <property type="entry name" value="Methionyl-tRNA formyltransferase"/>
    <property type="match status" value="1"/>
</dbReference>
<evidence type="ECO:0000256" key="1">
    <source>
        <dbReference type="ARBA" id="ARBA00002606"/>
    </source>
</evidence>
<dbReference type="InterPro" id="IPR044135">
    <property type="entry name" value="Met-tRNA-FMT_C"/>
</dbReference>
<protein>
    <recommendedName>
        <fullName evidence="4 8">Methionyl-tRNA formyltransferase</fullName>
        <ecNumber evidence="3 8">2.1.2.9</ecNumber>
    </recommendedName>
</protein>
<dbReference type="RefSeq" id="WP_161429916.1">
    <property type="nucleotide sequence ID" value="NZ_WUTT01000001.1"/>
</dbReference>